<sequence>MSELKLLIEHTGHTYTLKPNREYAIGSASDCEIRLTDPQVSPWHLKFSFDQFSKTWHIYDLGSSTGTLIDNQPISDYPLVAQKRVSLGSGIHLIATPEGSKTTPASQPAPPTTPQPVPAPPPPSPGYAAAPPSYPTTMPAAKPAVVSSEPDRALIREYFECLRKRRTAPKEQEQLGQKALDDFILSIKEKRWPTKEGRYIYGLIAILLILALFQQFIWAILLLIVGLIVAFYTVERPPNLPKPTATDEEILQWLLMDRENLVKKGKAELRLLETTGQEVGNILDAQPIVLISGVSEQLNEANFGNWGLLMSIVGYNNYFVEKGLDDEYKYSIYNFIAIYPCQNFIAYYRCTWNFITGFSLRDETCEYLYDSIVSVKTQELSNMSKASVYKEISYEVIEITTTDSQSIKFPVLEDHRIVAENQTFNFDKVQESSARNTAHTIRQQVRQRKPGFIRTQSVNEMRQNLLE</sequence>
<dbReference type="InterPro" id="IPR000253">
    <property type="entry name" value="FHA_dom"/>
</dbReference>
<dbReference type="RefSeq" id="WP_261236364.1">
    <property type="nucleotide sequence ID" value="NZ_JAMXFA010000026.1"/>
</dbReference>
<evidence type="ECO:0000259" key="3">
    <source>
        <dbReference type="PROSITE" id="PS50006"/>
    </source>
</evidence>
<gene>
    <name evidence="4" type="ORF">NG792_18325</name>
</gene>
<feature type="domain" description="FHA" evidence="3">
    <location>
        <begin position="23"/>
        <end position="74"/>
    </location>
</feature>
<evidence type="ECO:0000313" key="5">
    <source>
        <dbReference type="Proteomes" id="UP001525961"/>
    </source>
</evidence>
<comment type="caution">
    <text evidence="4">The sequence shown here is derived from an EMBL/GenBank/DDBJ whole genome shotgun (WGS) entry which is preliminary data.</text>
</comment>
<name>A0ABT2NAH0_9CYAN</name>
<keyword evidence="2" id="KW-0472">Membrane</keyword>
<accession>A0ABT2NAH0</accession>
<dbReference type="InterPro" id="IPR032030">
    <property type="entry name" value="YscD_cytoplasmic_dom"/>
</dbReference>
<feature type="transmembrane region" description="Helical" evidence="2">
    <location>
        <begin position="199"/>
        <end position="232"/>
    </location>
</feature>
<evidence type="ECO:0000256" key="1">
    <source>
        <dbReference type="SAM" id="MobiDB-lite"/>
    </source>
</evidence>
<feature type="region of interest" description="Disordered" evidence="1">
    <location>
        <begin position="95"/>
        <end position="133"/>
    </location>
</feature>
<dbReference type="InterPro" id="IPR008984">
    <property type="entry name" value="SMAD_FHA_dom_sf"/>
</dbReference>
<dbReference type="PROSITE" id="PS50006">
    <property type="entry name" value="FHA_DOMAIN"/>
    <property type="match status" value="1"/>
</dbReference>
<proteinExistence type="predicted"/>
<dbReference type="SMART" id="SM00240">
    <property type="entry name" value="FHA"/>
    <property type="match status" value="1"/>
</dbReference>
<keyword evidence="2" id="KW-1133">Transmembrane helix</keyword>
<dbReference type="Gene3D" id="2.60.200.20">
    <property type="match status" value="1"/>
</dbReference>
<dbReference type="SUPFAM" id="SSF49879">
    <property type="entry name" value="SMAD/FHA domain"/>
    <property type="match status" value="1"/>
</dbReference>
<reference evidence="4 5" key="1">
    <citation type="journal article" date="2022" name="Front. Microbiol.">
        <title>High genomic differentiation and limited gene flow indicate recent cryptic speciation within the genus Laspinema (cyanobacteria).</title>
        <authorList>
            <person name="Stanojkovic A."/>
            <person name="Skoupy S."/>
            <person name="Skaloud P."/>
            <person name="Dvorak P."/>
        </authorList>
    </citation>
    <scope>NUCLEOTIDE SEQUENCE [LARGE SCALE GENOMIC DNA]</scope>
    <source>
        <strain evidence="4 5">D3b</strain>
    </source>
</reference>
<feature type="compositionally biased region" description="Pro residues" evidence="1">
    <location>
        <begin position="107"/>
        <end position="125"/>
    </location>
</feature>
<keyword evidence="2" id="KW-0812">Transmembrane</keyword>
<dbReference type="EMBL" id="JAMXFA010000026">
    <property type="protein sequence ID" value="MCT7979677.1"/>
    <property type="molecule type" value="Genomic_DNA"/>
</dbReference>
<keyword evidence="5" id="KW-1185">Reference proteome</keyword>
<protein>
    <submittedName>
        <fullName evidence="4">FHA domain-containing protein</fullName>
    </submittedName>
</protein>
<dbReference type="Proteomes" id="UP001525961">
    <property type="component" value="Unassembled WGS sequence"/>
</dbReference>
<dbReference type="Pfam" id="PF16697">
    <property type="entry name" value="Yop-YscD_cpl"/>
    <property type="match status" value="1"/>
</dbReference>
<evidence type="ECO:0000313" key="4">
    <source>
        <dbReference type="EMBL" id="MCT7979677.1"/>
    </source>
</evidence>
<organism evidence="4 5">
    <name type="scientific">Laspinema olomoucense D3b</name>
    <dbReference type="NCBI Taxonomy" id="2953688"/>
    <lineage>
        <taxon>Bacteria</taxon>
        <taxon>Bacillati</taxon>
        <taxon>Cyanobacteriota</taxon>
        <taxon>Cyanophyceae</taxon>
        <taxon>Oscillatoriophycideae</taxon>
        <taxon>Oscillatoriales</taxon>
        <taxon>Laspinemataceae</taxon>
        <taxon>Laspinema</taxon>
        <taxon>Laspinema olomoucense</taxon>
    </lineage>
</organism>
<evidence type="ECO:0000256" key="2">
    <source>
        <dbReference type="SAM" id="Phobius"/>
    </source>
</evidence>